<dbReference type="PANTHER" id="PTHR24247:SF191">
    <property type="entry name" value="MUSCARINIC ACETYLCHOLINE RECEPTOR, B-TYPE, ISOFORM A"/>
    <property type="match status" value="1"/>
</dbReference>
<dbReference type="SUPFAM" id="SSF81321">
    <property type="entry name" value="Family A G protein-coupled receptor-like"/>
    <property type="match status" value="2"/>
</dbReference>
<feature type="region of interest" description="Disordered" evidence="10">
    <location>
        <begin position="452"/>
        <end position="486"/>
    </location>
</feature>
<evidence type="ECO:0000256" key="6">
    <source>
        <dbReference type="ARBA" id="ARBA00023136"/>
    </source>
</evidence>
<evidence type="ECO:0000256" key="2">
    <source>
        <dbReference type="ARBA" id="ARBA00022475"/>
    </source>
</evidence>
<feature type="region of interest" description="Disordered" evidence="10">
    <location>
        <begin position="106"/>
        <end position="130"/>
    </location>
</feature>
<gene>
    <name evidence="13" type="ORF">niasHT_021818</name>
</gene>
<dbReference type="Proteomes" id="UP001620626">
    <property type="component" value="Unassembled WGS sequence"/>
</dbReference>
<feature type="transmembrane region" description="Helical" evidence="11">
    <location>
        <begin position="163"/>
        <end position="187"/>
    </location>
</feature>
<keyword evidence="3 11" id="KW-0812">Transmembrane</keyword>
<dbReference type="Gene3D" id="1.20.1070.10">
    <property type="entry name" value="Rhodopsin 7-helix transmembrane proteins"/>
    <property type="match status" value="2"/>
</dbReference>
<feature type="transmembrane region" description="Helical" evidence="11">
    <location>
        <begin position="882"/>
        <end position="905"/>
    </location>
</feature>
<feature type="transmembrane region" description="Helical" evidence="11">
    <location>
        <begin position="280"/>
        <end position="305"/>
    </location>
</feature>
<feature type="transmembrane region" description="Helical" evidence="11">
    <location>
        <begin position="199"/>
        <end position="222"/>
    </location>
</feature>
<feature type="region of interest" description="Disordered" evidence="10">
    <location>
        <begin position="571"/>
        <end position="597"/>
    </location>
</feature>
<dbReference type="SMART" id="SM01381">
    <property type="entry name" value="7TM_GPCR_Srsx"/>
    <property type="match status" value="1"/>
</dbReference>
<dbReference type="EMBL" id="JBICBT010001026">
    <property type="protein sequence ID" value="KAL3086954.1"/>
    <property type="molecule type" value="Genomic_DNA"/>
</dbReference>
<evidence type="ECO:0000256" key="9">
    <source>
        <dbReference type="ARBA" id="ARBA00023224"/>
    </source>
</evidence>
<dbReference type="InterPro" id="IPR000276">
    <property type="entry name" value="GPCR_Rhodpsn"/>
</dbReference>
<dbReference type="FunFam" id="1.20.1070.10:FF:000365">
    <property type="entry name" value="Muscarinic acetylcholine receptor gar-2"/>
    <property type="match status" value="1"/>
</dbReference>
<evidence type="ECO:0000256" key="10">
    <source>
        <dbReference type="SAM" id="MobiDB-lite"/>
    </source>
</evidence>
<reference evidence="13 14" key="1">
    <citation type="submission" date="2024-10" db="EMBL/GenBank/DDBJ databases">
        <authorList>
            <person name="Kim D."/>
        </authorList>
    </citation>
    <scope>NUCLEOTIDE SEQUENCE [LARGE SCALE GENOMIC DNA]</scope>
    <source>
        <strain evidence="13">BH-2024</strain>
    </source>
</reference>
<dbReference type="GO" id="GO:0045202">
    <property type="term" value="C:synapse"/>
    <property type="evidence" value="ECO:0007669"/>
    <property type="project" value="GOC"/>
</dbReference>
<evidence type="ECO:0000256" key="7">
    <source>
        <dbReference type="ARBA" id="ARBA00023157"/>
    </source>
</evidence>
<proteinExistence type="predicted"/>
<dbReference type="GO" id="GO:0005886">
    <property type="term" value="C:plasma membrane"/>
    <property type="evidence" value="ECO:0007669"/>
    <property type="project" value="UniProtKB-SubCell"/>
</dbReference>
<keyword evidence="4 11" id="KW-1133">Transmembrane helix</keyword>
<keyword evidence="9" id="KW-0807">Transducer</keyword>
<dbReference type="PRINTS" id="PR00237">
    <property type="entry name" value="GPCRRHODOPSN"/>
</dbReference>
<dbReference type="GO" id="GO:0016907">
    <property type="term" value="F:G protein-coupled acetylcholine receptor activity"/>
    <property type="evidence" value="ECO:0007669"/>
    <property type="project" value="UniProtKB-ARBA"/>
</dbReference>
<feature type="compositionally biased region" description="Pro residues" evidence="10">
    <location>
        <begin position="112"/>
        <end position="127"/>
    </location>
</feature>
<comment type="caution">
    <text evidence="13">The sequence shown here is derived from an EMBL/GenBank/DDBJ whole genome shotgun (WGS) entry which is preliminary data.</text>
</comment>
<dbReference type="Pfam" id="PF00001">
    <property type="entry name" value="7tm_1"/>
    <property type="match status" value="2"/>
</dbReference>
<dbReference type="InterPro" id="IPR017452">
    <property type="entry name" value="GPCR_Rhodpsn_7TM"/>
</dbReference>
<evidence type="ECO:0000256" key="4">
    <source>
        <dbReference type="ARBA" id="ARBA00022989"/>
    </source>
</evidence>
<protein>
    <recommendedName>
        <fullName evidence="12">G-protein coupled receptors family 1 profile domain-containing protein</fullName>
    </recommendedName>
</protein>
<keyword evidence="2" id="KW-1003">Cell membrane</keyword>
<evidence type="ECO:0000259" key="12">
    <source>
        <dbReference type="PROSITE" id="PS50262"/>
    </source>
</evidence>
<evidence type="ECO:0000256" key="8">
    <source>
        <dbReference type="ARBA" id="ARBA00023170"/>
    </source>
</evidence>
<keyword evidence="5" id="KW-0297">G-protein coupled receptor</keyword>
<evidence type="ECO:0000313" key="14">
    <source>
        <dbReference type="Proteomes" id="UP001620626"/>
    </source>
</evidence>
<sequence length="924" mass="100735">MLFPPFLQSFSPFHKKRVLGAELLVEDGRTEGVEEGAGGGGEGEGPLARVPADGEDEWPLFAEIGEGVVRLSVVGGGRSCPRSSSIGISSLAFTVPICPSDFDQNVPCSSSPLPPPPPLPLSLPPRPSSDLSLPCPMNPSAANDEATAATVQQHQLVLAWTDILLVLLMAVISAVTVAGNLVVLLSFVLDRAIRQPSNYFIASLAVSDLLIGLEGIPVYTYFLVNGQRWPFGAFLCDLWLSIDYACCLASIYTVLGITGDRYMSVRYPAIYRNWRTKQRVLLIIAGIWLCPSVLFSVSIFGYGWFSGRGRILREDECYVQFMTNAYLNMGMYISYYWSTLVLMLYLYYGIYTSAKQLASKSDQKRRRLALLAEMRATTPADATGGAADGHGTGDRNNNNNNNMEAQSVIGMSEAGGTADDSVESRPQRRVSVTRLFSLRNGRLFSLKSILSGGDERLRGNGRKFNGKNGTKTKRENAEQQQQQRSVTLTTPVAINGSSSCAEAAADALPTPQPQQLQAVPSPTPPPVEFWPNGACNGKREAETEDGQSARTTAFTPVMLGESEDFFPFIDDSAGTSLQEGSKAEKEGTTRDQNALPCSPTFGNASVADAMPTSVHKMPSPTSVPNDNFKMPSMPSPTIPNHCPRPVSLPYAIFVPNSSSFTTPQFFSAADANNNLMRFGPAESSPNAIGQRRVVELSAGNSLPQNAVPNASSSASLSSAAAPPFAAGTFRPVGLTLQLFVHQQQRSSSSACSDPFSHRHSAAVQMDVQVERTNSAADERFNDAFGGVRRWLGAVGRWERLTQRAERRQRRRRKSRAGSARPKAQQRKVSKGSQSRSENRARKALRTITVILGTFILFWTPFYVLATVYGFCERCSSSAGFQALYTISYLLCYMNSPINPFCYAMANQQFKRAFKRILRGDLRRN</sequence>
<keyword evidence="7" id="KW-1015">Disulfide bond</keyword>
<feature type="transmembrane region" description="Helical" evidence="11">
    <location>
        <begin position="843"/>
        <end position="870"/>
    </location>
</feature>
<feature type="domain" description="G-protein coupled receptors family 1 profile" evidence="12">
    <location>
        <begin position="179"/>
        <end position="902"/>
    </location>
</feature>
<feature type="region of interest" description="Disordered" evidence="10">
    <location>
        <begin position="802"/>
        <end position="839"/>
    </location>
</feature>
<evidence type="ECO:0000256" key="1">
    <source>
        <dbReference type="ARBA" id="ARBA00004651"/>
    </source>
</evidence>
<feature type="transmembrane region" description="Helical" evidence="11">
    <location>
        <begin position="242"/>
        <end position="259"/>
    </location>
</feature>
<organism evidence="13 14">
    <name type="scientific">Heterodera trifolii</name>
    <dbReference type="NCBI Taxonomy" id="157864"/>
    <lineage>
        <taxon>Eukaryota</taxon>
        <taxon>Metazoa</taxon>
        <taxon>Ecdysozoa</taxon>
        <taxon>Nematoda</taxon>
        <taxon>Chromadorea</taxon>
        <taxon>Rhabditida</taxon>
        <taxon>Tylenchina</taxon>
        <taxon>Tylenchomorpha</taxon>
        <taxon>Tylenchoidea</taxon>
        <taxon>Heteroderidae</taxon>
        <taxon>Heteroderinae</taxon>
        <taxon>Heterodera</taxon>
    </lineage>
</organism>
<evidence type="ECO:0000256" key="5">
    <source>
        <dbReference type="ARBA" id="ARBA00023040"/>
    </source>
</evidence>
<comment type="subcellular location">
    <subcellularLocation>
        <location evidence="1">Cell membrane</location>
        <topology evidence="1">Multi-pass membrane protein</topology>
    </subcellularLocation>
</comment>
<feature type="compositionally biased region" description="Basic residues" evidence="10">
    <location>
        <begin position="806"/>
        <end position="815"/>
    </location>
</feature>
<accession>A0ABD2J8L8</accession>
<keyword evidence="8" id="KW-0675">Receptor</keyword>
<evidence type="ECO:0000313" key="13">
    <source>
        <dbReference type="EMBL" id="KAL3086954.1"/>
    </source>
</evidence>
<evidence type="ECO:0000256" key="11">
    <source>
        <dbReference type="SAM" id="Phobius"/>
    </source>
</evidence>
<feature type="transmembrane region" description="Helical" evidence="11">
    <location>
        <begin position="325"/>
        <end position="348"/>
    </location>
</feature>
<keyword evidence="14" id="KW-1185">Reference proteome</keyword>
<dbReference type="PROSITE" id="PS50262">
    <property type="entry name" value="G_PROTEIN_RECEP_F1_2"/>
    <property type="match status" value="1"/>
</dbReference>
<dbReference type="PANTHER" id="PTHR24247">
    <property type="entry name" value="5-HYDROXYTRYPTAMINE RECEPTOR"/>
    <property type="match status" value="1"/>
</dbReference>
<name>A0ABD2J8L8_9BILA</name>
<feature type="region of interest" description="Disordered" evidence="10">
    <location>
        <begin position="380"/>
        <end position="403"/>
    </location>
</feature>
<dbReference type="AlphaFoldDB" id="A0ABD2J8L8"/>
<evidence type="ECO:0000256" key="3">
    <source>
        <dbReference type="ARBA" id="ARBA00022692"/>
    </source>
</evidence>
<keyword evidence="6 11" id="KW-0472">Membrane</keyword>